<reference evidence="2" key="1">
    <citation type="submission" date="2023-06" db="EMBL/GenBank/DDBJ databases">
        <authorList>
            <person name="Jiang Y."/>
            <person name="Liu Q."/>
        </authorList>
    </citation>
    <scope>NUCLEOTIDE SEQUENCE</scope>
    <source>
        <strain evidence="2">CGMCC 1.12089</strain>
    </source>
</reference>
<protein>
    <submittedName>
        <fullName evidence="2">SDR family oxidoreductase</fullName>
    </submittedName>
</protein>
<dbReference type="Proteomes" id="UP001174908">
    <property type="component" value="Unassembled WGS sequence"/>
</dbReference>
<proteinExistence type="inferred from homology"/>
<comment type="similarity">
    <text evidence="1">Belongs to the short-chain dehydrogenases/reductases (SDR) family.</text>
</comment>
<dbReference type="EMBL" id="JASZYV010000004">
    <property type="protein sequence ID" value="MDM0046533.1"/>
    <property type="molecule type" value="Genomic_DNA"/>
</dbReference>
<keyword evidence="3" id="KW-1185">Reference proteome</keyword>
<dbReference type="PANTHER" id="PTHR42879">
    <property type="entry name" value="3-OXOACYL-(ACYL-CARRIER-PROTEIN) REDUCTASE"/>
    <property type="match status" value="1"/>
</dbReference>
<dbReference type="Pfam" id="PF13561">
    <property type="entry name" value="adh_short_C2"/>
    <property type="match status" value="1"/>
</dbReference>
<comment type="caution">
    <text evidence="2">The sequence shown here is derived from an EMBL/GenBank/DDBJ whole genome shotgun (WGS) entry which is preliminary data.</text>
</comment>
<dbReference type="SUPFAM" id="SSF51735">
    <property type="entry name" value="NAD(P)-binding Rossmann-fold domains"/>
    <property type="match status" value="1"/>
</dbReference>
<accession>A0ABT7NF16</accession>
<dbReference type="PANTHER" id="PTHR42879:SF6">
    <property type="entry name" value="NADPH-DEPENDENT REDUCTASE BACG"/>
    <property type="match status" value="1"/>
</dbReference>
<dbReference type="PRINTS" id="PR00081">
    <property type="entry name" value="GDHRDH"/>
</dbReference>
<name>A0ABT7NF16_9BURK</name>
<evidence type="ECO:0000313" key="2">
    <source>
        <dbReference type="EMBL" id="MDM0046533.1"/>
    </source>
</evidence>
<dbReference type="Gene3D" id="3.40.50.720">
    <property type="entry name" value="NAD(P)-binding Rossmann-like Domain"/>
    <property type="match status" value="1"/>
</dbReference>
<gene>
    <name evidence="2" type="ORF">QTH91_18730</name>
</gene>
<organism evidence="2 3">
    <name type="scientific">Variovorax dokdonensis</name>
    <dbReference type="NCBI Taxonomy" id="344883"/>
    <lineage>
        <taxon>Bacteria</taxon>
        <taxon>Pseudomonadati</taxon>
        <taxon>Pseudomonadota</taxon>
        <taxon>Betaproteobacteria</taxon>
        <taxon>Burkholderiales</taxon>
        <taxon>Comamonadaceae</taxon>
        <taxon>Variovorax</taxon>
    </lineage>
</organism>
<dbReference type="InterPro" id="IPR002347">
    <property type="entry name" value="SDR_fam"/>
</dbReference>
<evidence type="ECO:0000313" key="3">
    <source>
        <dbReference type="Proteomes" id="UP001174908"/>
    </source>
</evidence>
<dbReference type="RefSeq" id="WP_286661659.1">
    <property type="nucleotide sequence ID" value="NZ_JASZYV010000004.1"/>
</dbReference>
<evidence type="ECO:0000256" key="1">
    <source>
        <dbReference type="ARBA" id="ARBA00006484"/>
    </source>
</evidence>
<dbReference type="InterPro" id="IPR050259">
    <property type="entry name" value="SDR"/>
</dbReference>
<dbReference type="InterPro" id="IPR036291">
    <property type="entry name" value="NAD(P)-bd_dom_sf"/>
</dbReference>
<sequence>MNTKEHASPVAIVTAAGRGMGAAIARELHARGYRLGLMSPSGSARKLAEELGGFGLDGSVSNLADLQALVQGTHDAFGRVDAVVNHTGHPPKGDLLDLADEAWLAGDQMMVLPVLRMARLVTPMMLAQGKGAFVNISTFAAFEPSLRFPISCTYRAAVGAFTKLYADRYAPSNIRMNALLPGFVDSLAHKDETLQMVPMGRAGSVSEIAKTAAFLLSDDAGYITGQNLRVDGGVTRGV</sequence>